<evidence type="ECO:0000313" key="2">
    <source>
        <dbReference type="Proteomes" id="UP000030671"/>
    </source>
</evidence>
<proteinExistence type="predicted"/>
<dbReference type="Proteomes" id="UP000030671">
    <property type="component" value="Unassembled WGS sequence"/>
</dbReference>
<sequence length="62" mass="6926">MPCFVIACAHVIPHTQYMDIRLPFSLTLSPLLLILPYRAEQSSTYTQSYTGIPDSRLPTLGS</sequence>
<organism evidence="1 2">
    <name type="scientific">Heterobasidion irregulare (strain TC 32-1)</name>
    <dbReference type="NCBI Taxonomy" id="747525"/>
    <lineage>
        <taxon>Eukaryota</taxon>
        <taxon>Fungi</taxon>
        <taxon>Dikarya</taxon>
        <taxon>Basidiomycota</taxon>
        <taxon>Agaricomycotina</taxon>
        <taxon>Agaricomycetes</taxon>
        <taxon>Russulales</taxon>
        <taxon>Bondarzewiaceae</taxon>
        <taxon>Heterobasidion</taxon>
        <taxon>Heterobasidion annosum species complex</taxon>
    </lineage>
</organism>
<dbReference type="EMBL" id="KI925461">
    <property type="protein sequence ID" value="ETW79317.1"/>
    <property type="molecule type" value="Genomic_DNA"/>
</dbReference>
<accession>W4K0L2</accession>
<gene>
    <name evidence="1" type="ORF">HETIRDRAFT_172885</name>
</gene>
<keyword evidence="2" id="KW-1185">Reference proteome</keyword>
<dbReference type="RefSeq" id="XP_009549560.1">
    <property type="nucleotide sequence ID" value="XM_009551265.1"/>
</dbReference>
<evidence type="ECO:0000313" key="1">
    <source>
        <dbReference type="EMBL" id="ETW79317.1"/>
    </source>
</evidence>
<dbReference type="GeneID" id="20668412"/>
<dbReference type="KEGG" id="hir:HETIRDRAFT_172885"/>
<protein>
    <submittedName>
        <fullName evidence="1">Uncharacterized protein</fullName>
    </submittedName>
</protein>
<reference evidence="1 2" key="1">
    <citation type="journal article" date="2012" name="New Phytol.">
        <title>Insight into trade-off between wood decay and parasitism from the genome of a fungal forest pathogen.</title>
        <authorList>
            <person name="Olson A."/>
            <person name="Aerts A."/>
            <person name="Asiegbu F."/>
            <person name="Belbahri L."/>
            <person name="Bouzid O."/>
            <person name="Broberg A."/>
            <person name="Canback B."/>
            <person name="Coutinho P.M."/>
            <person name="Cullen D."/>
            <person name="Dalman K."/>
            <person name="Deflorio G."/>
            <person name="van Diepen L.T."/>
            <person name="Dunand C."/>
            <person name="Duplessis S."/>
            <person name="Durling M."/>
            <person name="Gonthier P."/>
            <person name="Grimwood J."/>
            <person name="Fossdal C.G."/>
            <person name="Hansson D."/>
            <person name="Henrissat B."/>
            <person name="Hietala A."/>
            <person name="Himmelstrand K."/>
            <person name="Hoffmeister D."/>
            <person name="Hogberg N."/>
            <person name="James T.Y."/>
            <person name="Karlsson M."/>
            <person name="Kohler A."/>
            <person name="Kues U."/>
            <person name="Lee Y.H."/>
            <person name="Lin Y.C."/>
            <person name="Lind M."/>
            <person name="Lindquist E."/>
            <person name="Lombard V."/>
            <person name="Lucas S."/>
            <person name="Lunden K."/>
            <person name="Morin E."/>
            <person name="Murat C."/>
            <person name="Park J."/>
            <person name="Raffaello T."/>
            <person name="Rouze P."/>
            <person name="Salamov A."/>
            <person name="Schmutz J."/>
            <person name="Solheim H."/>
            <person name="Stahlberg J."/>
            <person name="Velez H."/>
            <person name="de Vries R.P."/>
            <person name="Wiebenga A."/>
            <person name="Woodward S."/>
            <person name="Yakovlev I."/>
            <person name="Garbelotto M."/>
            <person name="Martin F."/>
            <person name="Grigoriev I.V."/>
            <person name="Stenlid J."/>
        </authorList>
    </citation>
    <scope>NUCLEOTIDE SEQUENCE [LARGE SCALE GENOMIC DNA]</scope>
    <source>
        <strain evidence="1 2">TC 32-1</strain>
    </source>
</reference>
<dbReference type="AlphaFoldDB" id="W4K0L2"/>
<dbReference type="InParanoid" id="W4K0L2"/>
<name>W4K0L2_HETIT</name>
<dbReference type="HOGENOM" id="CLU_2904448_0_0_1"/>